<evidence type="ECO:0000256" key="10">
    <source>
        <dbReference type="HAMAP-Rule" id="MF_01486"/>
    </source>
</evidence>
<dbReference type="Gene3D" id="1.10.10.160">
    <property type="match status" value="1"/>
</dbReference>
<evidence type="ECO:0000256" key="9">
    <source>
        <dbReference type="ARBA" id="ARBA00023204"/>
    </source>
</evidence>
<comment type="similarity">
    <text evidence="10">Belongs to the RecC family.</text>
</comment>
<comment type="caution">
    <text evidence="13">The sequence shown here is derived from an EMBL/GenBank/DDBJ whole genome shotgun (WGS) entry which is preliminary data.</text>
</comment>
<gene>
    <name evidence="10 13" type="primary">recC</name>
    <name evidence="13" type="ORF">EZM97_04815</name>
</gene>
<evidence type="ECO:0000256" key="4">
    <source>
        <dbReference type="ARBA" id="ARBA00022801"/>
    </source>
</evidence>
<evidence type="ECO:0000256" key="5">
    <source>
        <dbReference type="ARBA" id="ARBA00022806"/>
    </source>
</evidence>
<evidence type="ECO:0000313" key="13">
    <source>
        <dbReference type="EMBL" id="TCI12669.1"/>
    </source>
</evidence>
<dbReference type="InterPro" id="IPR027417">
    <property type="entry name" value="P-loop_NTPase"/>
</dbReference>
<dbReference type="NCBIfam" id="TIGR01450">
    <property type="entry name" value="recC"/>
    <property type="match status" value="1"/>
</dbReference>
<evidence type="ECO:0000256" key="7">
    <source>
        <dbReference type="ARBA" id="ARBA00022840"/>
    </source>
</evidence>
<keyword evidence="1 10" id="KW-0540">Nuclease</keyword>
<comment type="miscellaneous">
    <text evidence="10">In the RecBCD complex, RecB has a slow 3'-5' helicase, an exonuclease activity and loads RecA onto ssDNA, RecD has a fast 5'-3' helicase activity, while RecC stimulates the ATPase and processivity of the RecB helicase and contributes to recognition of the Chi site.</text>
</comment>
<keyword evidence="4 10" id="KW-0378">Hydrolase</keyword>
<dbReference type="GO" id="GO:0000724">
    <property type="term" value="P:double-strand break repair via homologous recombination"/>
    <property type="evidence" value="ECO:0007669"/>
    <property type="project" value="UniProtKB-UniRule"/>
</dbReference>
<dbReference type="GO" id="GO:0005524">
    <property type="term" value="F:ATP binding"/>
    <property type="evidence" value="ECO:0007669"/>
    <property type="project" value="UniProtKB-UniRule"/>
</dbReference>
<dbReference type="SUPFAM" id="SSF52540">
    <property type="entry name" value="P-loop containing nucleoside triphosphate hydrolases"/>
    <property type="match status" value="2"/>
</dbReference>
<keyword evidence="7 10" id="KW-0067">ATP-binding</keyword>
<comment type="function">
    <text evidence="10">A helicase/nuclease that prepares dsDNA breaks (DSB) for recombinational DNA repair. Binds to DSBs and unwinds DNA via a highly rapid and processive ATP-dependent bidirectional helicase activity. Unwinds dsDNA until it encounters a Chi (crossover hotspot instigator) sequence from the 3' direction. Cuts ssDNA a few nucleotides 3' to the Chi site. The properties and activities of the enzyme are changed at Chi. The Chi-altered holoenzyme produces a long 3'-ssDNA overhang and facilitates RecA-binding to the ssDNA for homologous DNA recombination and repair. Holoenzyme degrades any linearized DNA that is unable to undergo homologous recombination. In the holoenzyme this subunit recognizes the wild-type Chi sequence, and when added to isolated RecB increases its ATP-dependent helicase processivity.</text>
</comment>
<dbReference type="Gene3D" id="1.10.10.990">
    <property type="match status" value="1"/>
</dbReference>
<keyword evidence="3 10" id="KW-0227">DNA damage</keyword>
<proteinExistence type="inferred from homology"/>
<evidence type="ECO:0000256" key="2">
    <source>
        <dbReference type="ARBA" id="ARBA00022741"/>
    </source>
</evidence>
<dbReference type="PANTHER" id="PTHR30591:SF1">
    <property type="entry name" value="RECBCD ENZYME SUBUNIT RECC"/>
    <property type="match status" value="1"/>
</dbReference>
<sequence length="1189" mass="134467">MRRHGRRTSPRHPAPSHGQSVHARNRPPFAVTSSLPLPFTTPIEPGLMVIHGNRLEDLRDLLTAWLSRAPLRPLESELMLVQSNGIAQWLKLALARPASQGGLGISAAVDVELPGRFLWLAYRAVLGHDAVPPTSPFDKARLTWRLLRLIPAHRDEPAFRPLCDFLGDDPDWRKRFQLASRIADLFDQYQVYRSHWLDAWERGEDALPDDWRGRSTPLTDDQRWQPALWRLLLEDVGPGERDTHRAAVHLRFMEAARQLRSRPAGLPRRVVVFGISSLPQQTLEALTALADHCQIFLVVANPCRHYWADIIEDRELLRADQKRHAGKPGLPAALNFEEMHLHANPLLAAWGKQGRDYIRLLDAFDRPERYRPQFAAWQRGIDLFEDTRRANLLEQVQQAVLDLEPLPRDPAQRQPWHADDPSIRFHIAHSPQREVEILHDHLLAMFERAAREGSPLSARDVIVMVPDIQTYAPHVQAVFGRIPRDDPRHLPYSLADQPDRGTVPLLVALEQLLSLPESRFTVSDILDLLDVPSLRQRFGFDEASLPTLRRWIEDCGIRWGLDGAQKATLGLPPEPQNSWRFGLRRMLLGYATGYGDIWEGIAPHGDVGGLDAALLGPLSQLIDALEASWRNLGEPATPHAWVERLRRLLRDFFDAEEQGDSDRLVRLDDALDTWLDACDEARLVQPLPLNIVREHWLSTVDEARLSQRFMGGAVSFGTLMPMRAIPFRVVCLLGMNDDDYPRRQMPADFDLMALPGHGCPGDRSRREDDRYLFLEAMLSARDALHVSWVGRSARDNAVLPPSVLVSQLRDYLGAGWFLAGQPDGDLLSAMTTEYPLQPFSARYFEASADPHIFTYAHEWQRAHVAPDVTAPSPLEPWQPEAALSLGHLQDFLARPVRFFFRQRLKVNFGGEQADTVNDEPFTLDRLSTYAAVREILDEAMGADEGDDTTARVAASAQRWIAEGRLPPGGFGPLWAEAIAREAQHLLRAWSAVTADCPRVNDKFELRYEAHGLVVEEWLADLRRNEAGELVRVELIQGEFAKAKSPRLEKLIPAWVTHLLAHACDVRMHTFIVAHDGLSQFAPLPAGHARALLDDLLRALRRGLDAPLPVARKTAIAWLLAESEGKDAEEAARKQFDRNEGDRYHRAEIDEDPYLARAWPQFEAMRSAGFDAWLPLYRPLVAAWRQGGEA</sequence>
<dbReference type="PANTHER" id="PTHR30591">
    <property type="entry name" value="RECBCD ENZYME SUBUNIT RECC"/>
    <property type="match status" value="1"/>
</dbReference>
<evidence type="ECO:0000256" key="6">
    <source>
        <dbReference type="ARBA" id="ARBA00022839"/>
    </source>
</evidence>
<evidence type="ECO:0000256" key="1">
    <source>
        <dbReference type="ARBA" id="ARBA00022722"/>
    </source>
</evidence>
<keyword evidence="8 10" id="KW-0238">DNA-binding</keyword>
<reference evidence="13 14" key="1">
    <citation type="submission" date="2019-02" db="EMBL/GenBank/DDBJ databases">
        <title>Dyella amyloliquefaciens sp. nov., isolated from forest soil.</title>
        <authorList>
            <person name="Gao Z.-H."/>
            <person name="Qiu L.-H."/>
        </authorList>
    </citation>
    <scope>NUCLEOTIDE SEQUENCE [LARGE SCALE GENOMIC DNA]</scope>
    <source>
        <strain evidence="13 14">KACC 12747</strain>
    </source>
</reference>
<dbReference type="InterPro" id="IPR013986">
    <property type="entry name" value="DExx_box_DNA_helicase_dom_sf"/>
</dbReference>
<evidence type="ECO:0000256" key="11">
    <source>
        <dbReference type="SAM" id="MobiDB-lite"/>
    </source>
</evidence>
<dbReference type="InterPro" id="IPR011335">
    <property type="entry name" value="Restrct_endonuc-II-like"/>
</dbReference>
<dbReference type="EMBL" id="SJTG01000001">
    <property type="protein sequence ID" value="TCI12669.1"/>
    <property type="molecule type" value="Genomic_DNA"/>
</dbReference>
<dbReference type="AlphaFoldDB" id="A0A4R0YZ27"/>
<keyword evidence="14" id="KW-1185">Reference proteome</keyword>
<dbReference type="PIRSF" id="PIRSF000980">
    <property type="entry name" value="RecC"/>
    <property type="match status" value="1"/>
</dbReference>
<keyword evidence="6 10" id="KW-0269">Exonuclease</keyword>
<dbReference type="Pfam" id="PF04257">
    <property type="entry name" value="Exonuc_V_gamma"/>
    <property type="match status" value="1"/>
</dbReference>
<feature type="compositionally biased region" description="Basic residues" evidence="11">
    <location>
        <begin position="1"/>
        <end position="10"/>
    </location>
</feature>
<dbReference type="InterPro" id="IPR041500">
    <property type="entry name" value="RecC_C"/>
</dbReference>
<evidence type="ECO:0000256" key="3">
    <source>
        <dbReference type="ARBA" id="ARBA00022763"/>
    </source>
</evidence>
<dbReference type="GO" id="GO:0009338">
    <property type="term" value="C:exodeoxyribonuclease V complex"/>
    <property type="evidence" value="ECO:0007669"/>
    <property type="project" value="InterPro"/>
</dbReference>
<dbReference type="HAMAP" id="MF_01486">
    <property type="entry name" value="RecC"/>
    <property type="match status" value="1"/>
</dbReference>
<evidence type="ECO:0000259" key="12">
    <source>
        <dbReference type="Pfam" id="PF17946"/>
    </source>
</evidence>
<dbReference type="Pfam" id="PF17946">
    <property type="entry name" value="RecC_C"/>
    <property type="match status" value="1"/>
</dbReference>
<evidence type="ECO:0000313" key="14">
    <source>
        <dbReference type="Proteomes" id="UP000291822"/>
    </source>
</evidence>
<dbReference type="GO" id="GO:0003678">
    <property type="term" value="F:DNA helicase activity"/>
    <property type="evidence" value="ECO:0007669"/>
    <property type="project" value="UniProtKB-UniRule"/>
</dbReference>
<dbReference type="SUPFAM" id="SSF52980">
    <property type="entry name" value="Restriction endonuclease-like"/>
    <property type="match status" value="1"/>
</dbReference>
<protein>
    <recommendedName>
        <fullName evidence="10">RecBCD enzyme subunit RecC</fullName>
    </recommendedName>
    <alternativeName>
        <fullName evidence="10">Exonuclease V subunit RecC</fullName>
        <shortName evidence="10">ExoV subunit RecC</shortName>
    </alternativeName>
    <alternativeName>
        <fullName evidence="10">Helicase/nuclease RecBCD subunit RecC</fullName>
    </alternativeName>
</protein>
<dbReference type="InterPro" id="IPR006697">
    <property type="entry name" value="RecC"/>
</dbReference>
<name>A0A4R0YZ27_9GAMM</name>
<dbReference type="Proteomes" id="UP000291822">
    <property type="component" value="Unassembled WGS sequence"/>
</dbReference>
<keyword evidence="5 10" id="KW-0347">Helicase</keyword>
<dbReference type="Gene3D" id="3.40.50.10930">
    <property type="match status" value="1"/>
</dbReference>
<keyword evidence="2 10" id="KW-0547">Nucleotide-binding</keyword>
<evidence type="ECO:0000256" key="8">
    <source>
        <dbReference type="ARBA" id="ARBA00023125"/>
    </source>
</evidence>
<feature type="domain" description="RecC C-terminal" evidence="12">
    <location>
        <begin position="881"/>
        <end position="1120"/>
    </location>
</feature>
<feature type="region of interest" description="Disordered" evidence="11">
    <location>
        <begin position="1"/>
        <end position="25"/>
    </location>
</feature>
<dbReference type="Gene3D" id="3.40.50.300">
    <property type="entry name" value="P-loop containing nucleotide triphosphate hydrolases"/>
    <property type="match status" value="2"/>
</dbReference>
<keyword evidence="9 10" id="KW-0234">DNA repair</keyword>
<dbReference type="GO" id="GO:0003677">
    <property type="term" value="F:DNA binding"/>
    <property type="evidence" value="ECO:0007669"/>
    <property type="project" value="UniProtKB-UniRule"/>
</dbReference>
<comment type="subunit">
    <text evidence="10">Heterotrimer of RecB, RecC and RecD. All subunits contribute to DNA-binding.</text>
</comment>
<accession>A0A4R0YZ27</accession>
<organism evidence="13 14">
    <name type="scientific">Dyella soli</name>
    <dbReference type="NCBI Taxonomy" id="522319"/>
    <lineage>
        <taxon>Bacteria</taxon>
        <taxon>Pseudomonadati</taxon>
        <taxon>Pseudomonadota</taxon>
        <taxon>Gammaproteobacteria</taxon>
        <taxon>Lysobacterales</taxon>
        <taxon>Rhodanobacteraceae</taxon>
        <taxon>Dyella</taxon>
    </lineage>
</organism>
<dbReference type="GO" id="GO:0008854">
    <property type="term" value="F:exodeoxyribonuclease V activity"/>
    <property type="evidence" value="ECO:0007669"/>
    <property type="project" value="InterPro"/>
</dbReference>